<dbReference type="Proteomes" id="UP000521868">
    <property type="component" value="Unassembled WGS sequence"/>
</dbReference>
<dbReference type="AlphaFoldDB" id="A0A7X6I8G8"/>
<feature type="domain" description="Thioredoxin" evidence="2">
    <location>
        <begin position="23"/>
        <end position="163"/>
    </location>
</feature>
<evidence type="ECO:0000313" key="3">
    <source>
        <dbReference type="EMBL" id="NKE68274.1"/>
    </source>
</evidence>
<dbReference type="PANTHER" id="PTHR42852:SF18">
    <property type="entry name" value="CHROMOSOME UNDETERMINED SCAFFOLD_47, WHOLE GENOME SHOTGUN SEQUENCE"/>
    <property type="match status" value="1"/>
</dbReference>
<dbReference type="InterPro" id="IPR036249">
    <property type="entry name" value="Thioredoxin-like_sf"/>
</dbReference>
<dbReference type="GO" id="GO:0016491">
    <property type="term" value="F:oxidoreductase activity"/>
    <property type="evidence" value="ECO:0007669"/>
    <property type="project" value="InterPro"/>
</dbReference>
<dbReference type="CDD" id="cd02966">
    <property type="entry name" value="TlpA_like_family"/>
    <property type="match status" value="1"/>
</dbReference>
<dbReference type="InterPro" id="IPR050553">
    <property type="entry name" value="Thioredoxin_ResA/DsbE_sf"/>
</dbReference>
<feature type="chain" id="PRO_5031440638" evidence="1">
    <location>
        <begin position="28"/>
        <end position="165"/>
    </location>
</feature>
<sequence>MRRVLYGLAAAAALAVGGAMHLGSASAAAPTSTFVLLDGTSRTTADLKGQVTLVTFWATSCTACVAAMPQVAAIHDKYRGAAFDTIAVAMSHDLPGHVAHYSESRQLPFKVALDSTGAVARAWGDVRQTPTTYLVNRRGEIVKRFQGPVDADEVQRLIERLLAQA</sequence>
<comment type="caution">
    <text evidence="3">The sequence shown here is derived from an EMBL/GenBank/DDBJ whole genome shotgun (WGS) entry which is preliminary data.</text>
</comment>
<dbReference type="Gene3D" id="3.40.30.10">
    <property type="entry name" value="Glutaredoxin"/>
    <property type="match status" value="1"/>
</dbReference>
<dbReference type="RefSeq" id="WP_168109396.1">
    <property type="nucleotide sequence ID" value="NZ_VTOX01000009.1"/>
</dbReference>
<gene>
    <name evidence="3" type="ORF">RAMLITH_20865</name>
</gene>
<protein>
    <submittedName>
        <fullName evidence="3">TlpA family protein disulfide reductase</fullName>
    </submittedName>
</protein>
<dbReference type="PROSITE" id="PS51352">
    <property type="entry name" value="THIOREDOXIN_2"/>
    <property type="match status" value="1"/>
</dbReference>
<evidence type="ECO:0000313" key="4">
    <source>
        <dbReference type="Proteomes" id="UP000521868"/>
    </source>
</evidence>
<evidence type="ECO:0000259" key="2">
    <source>
        <dbReference type="PROSITE" id="PS51352"/>
    </source>
</evidence>
<evidence type="ECO:0000256" key="1">
    <source>
        <dbReference type="SAM" id="SignalP"/>
    </source>
</evidence>
<keyword evidence="1" id="KW-0732">Signal</keyword>
<dbReference type="Pfam" id="PF08534">
    <property type="entry name" value="Redoxin"/>
    <property type="match status" value="1"/>
</dbReference>
<dbReference type="InterPro" id="IPR013766">
    <property type="entry name" value="Thioredoxin_domain"/>
</dbReference>
<dbReference type="PANTHER" id="PTHR42852">
    <property type="entry name" value="THIOL:DISULFIDE INTERCHANGE PROTEIN DSBE"/>
    <property type="match status" value="1"/>
</dbReference>
<name>A0A7X6I8G8_9BURK</name>
<dbReference type="InterPro" id="IPR013740">
    <property type="entry name" value="Redoxin"/>
</dbReference>
<accession>A0A7X6I8G8</accession>
<dbReference type="EMBL" id="VTOX01000009">
    <property type="protein sequence ID" value="NKE68274.1"/>
    <property type="molecule type" value="Genomic_DNA"/>
</dbReference>
<reference evidence="3 4" key="1">
    <citation type="journal article" date="2020" name="Nature">
        <title>Bacterial chemolithoautotrophy via manganese oxidation.</title>
        <authorList>
            <person name="Yu H."/>
            <person name="Leadbetter J.R."/>
        </authorList>
    </citation>
    <scope>NUCLEOTIDE SEQUENCE [LARGE SCALE GENOMIC DNA]</scope>
    <source>
        <strain evidence="3 4">RBP-1</strain>
    </source>
</reference>
<feature type="signal peptide" evidence="1">
    <location>
        <begin position="1"/>
        <end position="27"/>
    </location>
</feature>
<keyword evidence="4" id="KW-1185">Reference proteome</keyword>
<dbReference type="SUPFAM" id="SSF52833">
    <property type="entry name" value="Thioredoxin-like"/>
    <property type="match status" value="1"/>
</dbReference>
<proteinExistence type="predicted"/>
<organism evidence="3 4">
    <name type="scientific">Ramlibacter lithotrophicus</name>
    <dbReference type="NCBI Taxonomy" id="2606681"/>
    <lineage>
        <taxon>Bacteria</taxon>
        <taxon>Pseudomonadati</taxon>
        <taxon>Pseudomonadota</taxon>
        <taxon>Betaproteobacteria</taxon>
        <taxon>Burkholderiales</taxon>
        <taxon>Comamonadaceae</taxon>
        <taxon>Ramlibacter</taxon>
    </lineage>
</organism>